<protein>
    <submittedName>
        <fullName evidence="2">Metal-dependent hydrolase</fullName>
    </submittedName>
</protein>
<sequence length="182" mass="21648">MMVDGRLVRVRRKRIKNLYLRISAEDASIVVSAPMRTSEAAIAAFARAHHEWIDRQEHRIRTQDREALQWTPELRSRAAGTLNAALPELLERWRPIVGKGPSRITIRTMTTRWGSCTPRTRRIRLNLQLGLMDRRLLEYVFVHELTHLWSAGHGADFQRHMDRYLPQWRSLRRELNRERVRR</sequence>
<gene>
    <name evidence="2" type="ORF">BMON_0980</name>
</gene>
<dbReference type="Pfam" id="PF01863">
    <property type="entry name" value="YgjP-like"/>
    <property type="match status" value="2"/>
</dbReference>
<keyword evidence="3" id="KW-1185">Reference proteome</keyword>
<proteinExistence type="predicted"/>
<dbReference type="EMBL" id="JGZE01000008">
    <property type="protein sequence ID" value="KFI77293.1"/>
    <property type="molecule type" value="Genomic_DNA"/>
</dbReference>
<dbReference type="Proteomes" id="UP000029082">
    <property type="component" value="Unassembled WGS sequence"/>
</dbReference>
<evidence type="ECO:0000313" key="2">
    <source>
        <dbReference type="EMBL" id="KFI77293.1"/>
    </source>
</evidence>
<feature type="domain" description="YgjP-like metallopeptidase" evidence="1">
    <location>
        <begin position="17"/>
        <end position="66"/>
    </location>
</feature>
<dbReference type="eggNOG" id="COG1451">
    <property type="taxonomic scope" value="Bacteria"/>
</dbReference>
<reference evidence="2 3" key="1">
    <citation type="submission" date="2014-03" db="EMBL/GenBank/DDBJ databases">
        <title>Genomics of Bifidobacteria.</title>
        <authorList>
            <person name="Ventura M."/>
            <person name="Milani C."/>
            <person name="Lugli G.A."/>
        </authorList>
    </citation>
    <scope>NUCLEOTIDE SEQUENCE [LARGE SCALE GENOMIC DNA]</scope>
    <source>
        <strain evidence="2 3">DSM 21395</strain>
    </source>
</reference>
<evidence type="ECO:0000259" key="1">
    <source>
        <dbReference type="Pfam" id="PF01863"/>
    </source>
</evidence>
<accession>A0A087C1Z3</accession>
<dbReference type="InterPro" id="IPR053136">
    <property type="entry name" value="UTP_pyrophosphatase-like"/>
</dbReference>
<name>A0A087C1Z3_9BIFI</name>
<dbReference type="CDD" id="cd07344">
    <property type="entry name" value="M48_yhfN_like"/>
    <property type="match status" value="1"/>
</dbReference>
<dbReference type="AlphaFoldDB" id="A0A087C1Z3"/>
<dbReference type="PANTHER" id="PTHR30399">
    <property type="entry name" value="UNCHARACTERIZED PROTEIN YGJP"/>
    <property type="match status" value="1"/>
</dbReference>
<dbReference type="InterPro" id="IPR002725">
    <property type="entry name" value="YgjP-like_metallopeptidase"/>
</dbReference>
<dbReference type="OrthoDB" id="9811177at2"/>
<dbReference type="PANTHER" id="PTHR30399:SF1">
    <property type="entry name" value="UTP PYROPHOSPHATASE"/>
    <property type="match status" value="1"/>
</dbReference>
<evidence type="ECO:0000313" key="3">
    <source>
        <dbReference type="Proteomes" id="UP000029082"/>
    </source>
</evidence>
<comment type="caution">
    <text evidence="2">The sequence shown here is derived from an EMBL/GenBank/DDBJ whole genome shotgun (WGS) entry which is preliminary data.</text>
</comment>
<feature type="domain" description="YgjP-like metallopeptidase" evidence="1">
    <location>
        <begin position="81"/>
        <end position="177"/>
    </location>
</feature>
<keyword evidence="2" id="KW-0378">Hydrolase</keyword>
<dbReference type="Gene3D" id="3.30.2010.10">
    <property type="entry name" value="Metalloproteases ('zincins'), catalytic domain"/>
    <property type="match status" value="1"/>
</dbReference>
<organism evidence="2 3">
    <name type="scientific">Bifidobacterium mongoliense DSM 21395</name>
    <dbReference type="NCBI Taxonomy" id="1437603"/>
    <lineage>
        <taxon>Bacteria</taxon>
        <taxon>Bacillati</taxon>
        <taxon>Actinomycetota</taxon>
        <taxon>Actinomycetes</taxon>
        <taxon>Bifidobacteriales</taxon>
        <taxon>Bifidobacteriaceae</taxon>
        <taxon>Bifidobacterium</taxon>
    </lineage>
</organism>
<dbReference type="GO" id="GO:0016787">
    <property type="term" value="F:hydrolase activity"/>
    <property type="evidence" value="ECO:0007669"/>
    <property type="project" value="UniProtKB-KW"/>
</dbReference>